<dbReference type="Proteomes" id="UP000278746">
    <property type="component" value="Unassembled WGS sequence"/>
</dbReference>
<proteinExistence type="predicted"/>
<reference evidence="3 4" key="1">
    <citation type="submission" date="2018-10" db="EMBL/GenBank/DDBJ databases">
        <title>Bacillus Keqinensis sp. nov., a moderately halophilic bacterium isolated from a saline-alkaline lake.</title>
        <authorList>
            <person name="Wang H."/>
        </authorList>
    </citation>
    <scope>NUCLEOTIDE SEQUENCE [LARGE SCALE GENOMIC DNA]</scope>
    <source>
        <strain evidence="3 4">KQ-3</strain>
    </source>
</reference>
<sequence length="242" mass="28216">MKKNQRIIFIAAAAFVLLGGTSIVLAFQNIQMQEQVEEIKAEKQKQKEQQILEEEMGRMETYIDTLPDDYELAGYDSWQRASIIADHLYEDSDGRFKEEWGTFLALEAERKNIDPFLVYELLRVETGDTFDPETVGPETQYGHAYGMAQFMKNTGPWIADMADLPYEDDLLFDPFYSIQLSVVYLEFLYSQYEDWDYALTAYHRGIYGMEAYVEEHGDAKSWYAVEIQENAEENQQLVTLDY</sequence>
<dbReference type="SUPFAM" id="SSF53955">
    <property type="entry name" value="Lysozyme-like"/>
    <property type="match status" value="1"/>
</dbReference>
<feature type="chain" id="PRO_5017983934" evidence="1">
    <location>
        <begin position="27"/>
        <end position="242"/>
    </location>
</feature>
<feature type="domain" description="Transglycosylase SLT" evidence="2">
    <location>
        <begin position="108"/>
        <end position="222"/>
    </location>
</feature>
<evidence type="ECO:0000256" key="1">
    <source>
        <dbReference type="SAM" id="SignalP"/>
    </source>
</evidence>
<dbReference type="Gene3D" id="1.10.530.10">
    <property type="match status" value="1"/>
</dbReference>
<protein>
    <submittedName>
        <fullName evidence="3">Lytic transglycosylase domain-containing protein</fullName>
    </submittedName>
</protein>
<evidence type="ECO:0000259" key="2">
    <source>
        <dbReference type="Pfam" id="PF01464"/>
    </source>
</evidence>
<dbReference type="AlphaFoldDB" id="A0A3M7TTD7"/>
<name>A0A3M7TTD7_9BACI</name>
<evidence type="ECO:0000313" key="4">
    <source>
        <dbReference type="Proteomes" id="UP000278746"/>
    </source>
</evidence>
<keyword evidence="4" id="KW-1185">Reference proteome</keyword>
<dbReference type="InterPro" id="IPR023346">
    <property type="entry name" value="Lysozyme-like_dom_sf"/>
</dbReference>
<feature type="signal peptide" evidence="1">
    <location>
        <begin position="1"/>
        <end position="26"/>
    </location>
</feature>
<evidence type="ECO:0000313" key="3">
    <source>
        <dbReference type="EMBL" id="RNA68896.1"/>
    </source>
</evidence>
<keyword evidence="1" id="KW-0732">Signal</keyword>
<dbReference type="RefSeq" id="WP_122896418.1">
    <property type="nucleotide sequence ID" value="NZ_RHIB01000001.1"/>
</dbReference>
<dbReference type="OrthoDB" id="9815002at2"/>
<comment type="caution">
    <text evidence="3">The sequence shown here is derived from an EMBL/GenBank/DDBJ whole genome shotgun (WGS) entry which is preliminary data.</text>
</comment>
<dbReference type="EMBL" id="RHIB01000001">
    <property type="protein sequence ID" value="RNA68896.1"/>
    <property type="molecule type" value="Genomic_DNA"/>
</dbReference>
<gene>
    <name evidence="3" type="ORF">EBO34_02720</name>
</gene>
<accession>A0A3M7TTD7</accession>
<dbReference type="InterPro" id="IPR008258">
    <property type="entry name" value="Transglycosylase_SLT_dom_1"/>
</dbReference>
<organism evidence="3 4">
    <name type="scientific">Alteribacter keqinensis</name>
    <dbReference type="NCBI Taxonomy" id="2483800"/>
    <lineage>
        <taxon>Bacteria</taxon>
        <taxon>Bacillati</taxon>
        <taxon>Bacillota</taxon>
        <taxon>Bacilli</taxon>
        <taxon>Bacillales</taxon>
        <taxon>Bacillaceae</taxon>
        <taxon>Alteribacter</taxon>
    </lineage>
</organism>
<dbReference type="Pfam" id="PF01464">
    <property type="entry name" value="SLT"/>
    <property type="match status" value="1"/>
</dbReference>